<organism evidence="2 3">
    <name type="scientific">Halorutilus salinus</name>
    <dbReference type="NCBI Taxonomy" id="2487751"/>
    <lineage>
        <taxon>Archaea</taxon>
        <taxon>Methanobacteriati</taxon>
        <taxon>Methanobacteriota</taxon>
        <taxon>Stenosarchaea group</taxon>
        <taxon>Halobacteria</taxon>
        <taxon>Halorutilales</taxon>
        <taxon>Halorutilaceae</taxon>
        <taxon>Halorutilus</taxon>
    </lineage>
</organism>
<keyword evidence="1" id="KW-0812">Transmembrane</keyword>
<accession>A0A9Q4GG74</accession>
<evidence type="ECO:0000256" key="1">
    <source>
        <dbReference type="SAM" id="Phobius"/>
    </source>
</evidence>
<evidence type="ECO:0000313" key="3">
    <source>
        <dbReference type="Proteomes" id="UP001149411"/>
    </source>
</evidence>
<dbReference type="EMBL" id="RKLV01000005">
    <property type="protein sequence ID" value="MCX2818854.1"/>
    <property type="molecule type" value="Genomic_DNA"/>
</dbReference>
<keyword evidence="1" id="KW-1133">Transmembrane helix</keyword>
<protein>
    <submittedName>
        <fullName evidence="2">Uncharacterized protein</fullName>
    </submittedName>
</protein>
<proteinExistence type="predicted"/>
<name>A0A9Q4GG74_9EURY</name>
<reference evidence="2" key="1">
    <citation type="submission" date="2022-09" db="EMBL/GenBank/DDBJ databases">
        <title>Haloadaptaus new haloarchaeum isolated from saline soil.</title>
        <authorList>
            <person name="Duran-Viseras A."/>
            <person name="Sanchez-Porro C."/>
            <person name="Ventosa A."/>
        </authorList>
    </citation>
    <scope>NUCLEOTIDE SEQUENCE</scope>
    <source>
        <strain evidence="2">F3-133</strain>
    </source>
</reference>
<evidence type="ECO:0000313" key="2">
    <source>
        <dbReference type="EMBL" id="MCX2818854.1"/>
    </source>
</evidence>
<feature type="transmembrane region" description="Helical" evidence="1">
    <location>
        <begin position="65"/>
        <end position="82"/>
    </location>
</feature>
<keyword evidence="3" id="KW-1185">Reference proteome</keyword>
<keyword evidence="1" id="KW-0472">Membrane</keyword>
<dbReference type="Proteomes" id="UP001149411">
    <property type="component" value="Unassembled WGS sequence"/>
</dbReference>
<gene>
    <name evidence="2" type="ORF">EGH25_05770</name>
</gene>
<comment type="caution">
    <text evidence="2">The sequence shown here is derived from an EMBL/GenBank/DDBJ whole genome shotgun (WGS) entry which is preliminary data.</text>
</comment>
<sequence length="138" mass="14860">MLSPTPTKEPEMGGIDTDELPTTVDVLRYGEPGADPTYMMVPGDDGTKVVGAHSREAMRHRRRRLGVGIVVAGVVAGVGYYLGELLVSALGFLVVVAVAGYERLRPDGVPEVVGRNVHAEEALETYEIEGYVDEVFVM</sequence>
<dbReference type="AlphaFoldDB" id="A0A9Q4GG74"/>